<dbReference type="Proteomes" id="UP000638263">
    <property type="component" value="Unassembled WGS sequence"/>
</dbReference>
<dbReference type="SUPFAM" id="SSF52009">
    <property type="entry name" value="Phosphohistidine domain"/>
    <property type="match status" value="1"/>
</dbReference>
<organism evidence="1 2">
    <name type="scientific">Nocardia jinanensis</name>
    <dbReference type="NCBI Taxonomy" id="382504"/>
    <lineage>
        <taxon>Bacteria</taxon>
        <taxon>Bacillati</taxon>
        <taxon>Actinomycetota</taxon>
        <taxon>Actinomycetes</taxon>
        <taxon>Mycobacteriales</taxon>
        <taxon>Nocardiaceae</taxon>
        <taxon>Nocardia</taxon>
    </lineage>
</organism>
<name>A0A917VRK2_9NOCA</name>
<protein>
    <submittedName>
        <fullName evidence="1">Uncharacterized protein</fullName>
    </submittedName>
</protein>
<dbReference type="EMBL" id="BMMH01000003">
    <property type="protein sequence ID" value="GGL07378.1"/>
    <property type="molecule type" value="Genomic_DNA"/>
</dbReference>
<dbReference type="InterPro" id="IPR036637">
    <property type="entry name" value="Phosphohistidine_dom_sf"/>
</dbReference>
<dbReference type="GO" id="GO:0016772">
    <property type="term" value="F:transferase activity, transferring phosphorus-containing groups"/>
    <property type="evidence" value="ECO:0007669"/>
    <property type="project" value="InterPro"/>
</dbReference>
<sequence length="102" mass="10679">MSGLGLPVPPAAAIRHAVLLRQAGLITEGEAVILARPTTDPDDVMAMSVAAAVITELAVISGAPVDDPDIAQLTRWARAESPHGAPGSLPELLLRRKMEKVR</sequence>
<reference evidence="1" key="2">
    <citation type="submission" date="2020-09" db="EMBL/GenBank/DDBJ databases">
        <authorList>
            <person name="Sun Q."/>
            <person name="Zhou Y."/>
        </authorList>
    </citation>
    <scope>NUCLEOTIDE SEQUENCE</scope>
    <source>
        <strain evidence="1">CGMCC 4.3508</strain>
    </source>
</reference>
<dbReference type="RefSeq" id="WP_058854184.1">
    <property type="nucleotide sequence ID" value="NZ_BMMH01000003.1"/>
</dbReference>
<keyword evidence="2" id="KW-1185">Reference proteome</keyword>
<gene>
    <name evidence="1" type="ORF">GCM10011588_22340</name>
</gene>
<evidence type="ECO:0000313" key="2">
    <source>
        <dbReference type="Proteomes" id="UP000638263"/>
    </source>
</evidence>
<dbReference type="Gene3D" id="3.50.30.10">
    <property type="entry name" value="Phosphohistidine domain"/>
    <property type="match status" value="1"/>
</dbReference>
<proteinExistence type="predicted"/>
<accession>A0A917VRK2</accession>
<dbReference type="AlphaFoldDB" id="A0A917VRK2"/>
<comment type="caution">
    <text evidence="1">The sequence shown here is derived from an EMBL/GenBank/DDBJ whole genome shotgun (WGS) entry which is preliminary data.</text>
</comment>
<evidence type="ECO:0000313" key="1">
    <source>
        <dbReference type="EMBL" id="GGL07378.1"/>
    </source>
</evidence>
<reference evidence="1" key="1">
    <citation type="journal article" date="2014" name="Int. J. Syst. Evol. Microbiol.">
        <title>Complete genome sequence of Corynebacterium casei LMG S-19264T (=DSM 44701T), isolated from a smear-ripened cheese.</title>
        <authorList>
            <consortium name="US DOE Joint Genome Institute (JGI-PGF)"/>
            <person name="Walter F."/>
            <person name="Albersmeier A."/>
            <person name="Kalinowski J."/>
            <person name="Ruckert C."/>
        </authorList>
    </citation>
    <scope>NUCLEOTIDE SEQUENCE</scope>
    <source>
        <strain evidence="1">CGMCC 4.3508</strain>
    </source>
</reference>